<dbReference type="EC" id="6.2.1.2" evidence="4"/>
<dbReference type="EMBL" id="AP028913">
    <property type="protein sequence ID" value="BES94924.1"/>
    <property type="molecule type" value="Genomic_DNA"/>
</dbReference>
<dbReference type="PANTHER" id="PTHR43201">
    <property type="entry name" value="ACYL-COA SYNTHETASE"/>
    <property type="match status" value="1"/>
</dbReference>
<dbReference type="GO" id="GO:0016874">
    <property type="term" value="F:ligase activity"/>
    <property type="evidence" value="ECO:0007669"/>
    <property type="project" value="UniProtKB-KW"/>
</dbReference>
<dbReference type="Gene3D" id="3.40.50.12780">
    <property type="entry name" value="N-terminal domain of ligase-like"/>
    <property type="match status" value="1"/>
</dbReference>
<proteinExistence type="inferred from homology"/>
<keyword evidence="2 10" id="KW-0436">Ligase</keyword>
<evidence type="ECO:0000256" key="2">
    <source>
        <dbReference type="ARBA" id="ARBA00022598"/>
    </source>
</evidence>
<comment type="catalytic activity">
    <reaction evidence="6">
        <text>octanoate + ATP + CoA = octanoyl-CoA + AMP + diphosphate</text>
        <dbReference type="Rhea" id="RHEA:33631"/>
        <dbReference type="ChEBI" id="CHEBI:25646"/>
        <dbReference type="ChEBI" id="CHEBI:30616"/>
        <dbReference type="ChEBI" id="CHEBI:33019"/>
        <dbReference type="ChEBI" id="CHEBI:57287"/>
        <dbReference type="ChEBI" id="CHEBI:57386"/>
        <dbReference type="ChEBI" id="CHEBI:456215"/>
    </reaction>
</comment>
<dbReference type="InterPro" id="IPR042099">
    <property type="entry name" value="ANL_N_sf"/>
</dbReference>
<evidence type="ECO:0000256" key="5">
    <source>
        <dbReference type="ARBA" id="ARBA00039638"/>
    </source>
</evidence>
<dbReference type="PANTHER" id="PTHR43201:SF5">
    <property type="entry name" value="MEDIUM-CHAIN ACYL-COA LIGASE ACSF2, MITOCHONDRIAL"/>
    <property type="match status" value="1"/>
</dbReference>
<dbReference type="Proteomes" id="UP001307889">
    <property type="component" value="Chromosome 5"/>
</dbReference>
<dbReference type="PROSITE" id="PS00455">
    <property type="entry name" value="AMP_BINDING"/>
    <property type="match status" value="1"/>
</dbReference>
<evidence type="ECO:0000256" key="7">
    <source>
        <dbReference type="ARBA" id="ARBA00048277"/>
    </source>
</evidence>
<organism evidence="10 11">
    <name type="scientific">Nesidiocoris tenuis</name>
    <dbReference type="NCBI Taxonomy" id="355587"/>
    <lineage>
        <taxon>Eukaryota</taxon>
        <taxon>Metazoa</taxon>
        <taxon>Ecdysozoa</taxon>
        <taxon>Arthropoda</taxon>
        <taxon>Hexapoda</taxon>
        <taxon>Insecta</taxon>
        <taxon>Pterygota</taxon>
        <taxon>Neoptera</taxon>
        <taxon>Paraneoptera</taxon>
        <taxon>Hemiptera</taxon>
        <taxon>Heteroptera</taxon>
        <taxon>Panheteroptera</taxon>
        <taxon>Cimicomorpha</taxon>
        <taxon>Miridae</taxon>
        <taxon>Dicyphina</taxon>
        <taxon>Nesidiocoris</taxon>
    </lineage>
</organism>
<gene>
    <name evidence="10" type="ORF">NTJ_07733</name>
</gene>
<name>A0ABN7ATU8_9HEMI</name>
<dbReference type="Pfam" id="PF00501">
    <property type="entry name" value="AMP-binding"/>
    <property type="match status" value="1"/>
</dbReference>
<dbReference type="Gene3D" id="3.30.300.30">
    <property type="match status" value="1"/>
</dbReference>
<feature type="domain" description="AMP-dependent synthetase/ligase" evidence="8">
    <location>
        <begin position="41"/>
        <end position="438"/>
    </location>
</feature>
<evidence type="ECO:0000259" key="9">
    <source>
        <dbReference type="Pfam" id="PF13193"/>
    </source>
</evidence>
<dbReference type="InterPro" id="IPR025110">
    <property type="entry name" value="AMP-bd_C"/>
</dbReference>
<sequence length="585" mass="65137">MNRKLAVFSLFVVRRYSKLSYFHNPSSEPLRALTFGQLIDSAAAKWQDRKAIVFARENRELTFAEARMQAQKLGAGLLKLGMKPGDRIATFGGNTFHWYVTALAAAKTGLILTGLNPNYQKDELLFTLQKVGVKAIVADEEYKSTNFYDLLTAVVPELSVSPVSSSLSSKSLPNLKYVILASEKHLPGSFRFEDLLNSTDSTKEVDEIDKNLQPDHPLNIQFTSGTTGTPKAALLSSFGIVNNAHFFGKRCGFHKHEHATLCIQVPFFHVFGYALAIVCAMSHGNALVITGPSFNKNDTIKALMKHKCTAIYGTPTMYVDVCAAINEELKKENEDLKASLMNFNVIVSGGALCSPQLFTAISHTFNCTNLQSAYGMSEMSPIVFTNTSKDTFDQRTTTVGCVADHQEVKVVDGEGKMVPFGTPGEAWFRSYSKMLGYWDDEERTKEIITSCGWLKSGDQLILTEQGYGTIVGRLKEQINRGGEKIMPSEIEKILETHPKIQEVHVHAVSDYRMGEEICACIKTTKGAALSEDDVKAFCKDKLSRFKIPRYVRFVEEFPKTGSGKIKKFELRRTAEEELKNQSKQQ</sequence>
<dbReference type="SUPFAM" id="SSF56801">
    <property type="entry name" value="Acetyl-CoA synthetase-like"/>
    <property type="match status" value="1"/>
</dbReference>
<evidence type="ECO:0000259" key="8">
    <source>
        <dbReference type="Pfam" id="PF00501"/>
    </source>
</evidence>
<dbReference type="InterPro" id="IPR045851">
    <property type="entry name" value="AMP-bd_C_sf"/>
</dbReference>
<evidence type="ECO:0000256" key="4">
    <source>
        <dbReference type="ARBA" id="ARBA00039009"/>
    </source>
</evidence>
<evidence type="ECO:0000256" key="3">
    <source>
        <dbReference type="ARBA" id="ARBA00037247"/>
    </source>
</evidence>
<comment type="similarity">
    <text evidence="1">Belongs to the ATP-dependent AMP-binding enzyme family.</text>
</comment>
<evidence type="ECO:0000313" key="11">
    <source>
        <dbReference type="Proteomes" id="UP001307889"/>
    </source>
</evidence>
<dbReference type="InterPro" id="IPR020845">
    <property type="entry name" value="AMP-binding_CS"/>
</dbReference>
<accession>A0ABN7ATU8</accession>
<protein>
    <recommendedName>
        <fullName evidence="5">Medium-chain acyl-CoA ligase ACSF2, mitochondrial</fullName>
        <ecNumber evidence="4">6.2.1.2</ecNumber>
    </recommendedName>
</protein>
<evidence type="ECO:0000256" key="6">
    <source>
        <dbReference type="ARBA" id="ARBA00047319"/>
    </source>
</evidence>
<keyword evidence="11" id="KW-1185">Reference proteome</keyword>
<evidence type="ECO:0000313" key="10">
    <source>
        <dbReference type="EMBL" id="BES94924.1"/>
    </source>
</evidence>
<dbReference type="Pfam" id="PF13193">
    <property type="entry name" value="AMP-binding_C"/>
    <property type="match status" value="1"/>
</dbReference>
<reference evidence="10 11" key="1">
    <citation type="submission" date="2023-09" db="EMBL/GenBank/DDBJ databases">
        <title>Nesidiocoris tenuis whole genome shotgun sequence.</title>
        <authorList>
            <person name="Shibata T."/>
            <person name="Shimoda M."/>
            <person name="Kobayashi T."/>
            <person name="Uehara T."/>
        </authorList>
    </citation>
    <scope>NUCLEOTIDE SEQUENCE [LARGE SCALE GENOMIC DNA]</scope>
    <source>
        <strain evidence="10 11">Japan</strain>
    </source>
</reference>
<dbReference type="InterPro" id="IPR000873">
    <property type="entry name" value="AMP-dep_synth/lig_dom"/>
</dbReference>
<comment type="catalytic activity">
    <reaction evidence="7">
        <text>a medium-chain fatty acid + ATP + CoA = a medium-chain fatty acyl-CoA + AMP + diphosphate</text>
        <dbReference type="Rhea" id="RHEA:48340"/>
        <dbReference type="ChEBI" id="CHEBI:30616"/>
        <dbReference type="ChEBI" id="CHEBI:33019"/>
        <dbReference type="ChEBI" id="CHEBI:57287"/>
        <dbReference type="ChEBI" id="CHEBI:59558"/>
        <dbReference type="ChEBI" id="CHEBI:90546"/>
        <dbReference type="ChEBI" id="CHEBI:456215"/>
        <dbReference type="EC" id="6.2.1.2"/>
    </reaction>
</comment>
<comment type="function">
    <text evidence="3">Acyl-CoA synthases catalyze the initial reaction in fatty acid metabolism, by forming a thioester with CoA. Has some preference toward medium-chain substrates. Plays a role in adipocyte differentiation.</text>
</comment>
<feature type="domain" description="AMP-binding enzyme C-terminal" evidence="9">
    <location>
        <begin position="489"/>
        <end position="564"/>
    </location>
</feature>
<evidence type="ECO:0000256" key="1">
    <source>
        <dbReference type="ARBA" id="ARBA00006432"/>
    </source>
</evidence>